<dbReference type="AlphaFoldDB" id="A0A4U8UQZ8"/>
<dbReference type="OrthoDB" id="410315at2759"/>
<sequence>MIVVISIGTLASSVVIAIQKRGRLGERLSTRAVQIAKVFSFFSLTDVPLHLRKGTKENMEAPPASEAYRKSGRMSCKLSTANRNMVFADSKISWVSALKKGKTQPQTFNGVSMVSDKSTDMLMSASIISDDLSSHAISAPVTGAKSGMPPTGLPPIPPPPPAAVMALTPCEDDTSQAESDNPDSSRVPVGRAGRASKANMVQQINMFAGTQPGGILVHVCHLTNFAHFKAPLKTNINFPQLFMN</sequence>
<reference evidence="2 3" key="1">
    <citation type="journal article" date="2015" name="Genome Biol.">
        <title>Comparative genomics of Steinernema reveals deeply conserved gene regulatory networks.</title>
        <authorList>
            <person name="Dillman A.R."/>
            <person name="Macchietto M."/>
            <person name="Porter C.F."/>
            <person name="Rogers A."/>
            <person name="Williams B."/>
            <person name="Antoshechkin I."/>
            <person name="Lee M.M."/>
            <person name="Goodwin Z."/>
            <person name="Lu X."/>
            <person name="Lewis E.E."/>
            <person name="Goodrich-Blair H."/>
            <person name="Stock S.P."/>
            <person name="Adams B.J."/>
            <person name="Sternberg P.W."/>
            <person name="Mortazavi A."/>
        </authorList>
    </citation>
    <scope>NUCLEOTIDE SEQUENCE [LARGE SCALE GENOMIC DNA]</scope>
    <source>
        <strain evidence="2 3">ALL</strain>
    </source>
</reference>
<proteinExistence type="predicted"/>
<evidence type="ECO:0000256" key="1">
    <source>
        <dbReference type="SAM" id="MobiDB-lite"/>
    </source>
</evidence>
<dbReference type="EMBL" id="AZBU02000001">
    <property type="protein sequence ID" value="TMS34078.1"/>
    <property type="molecule type" value="Genomic_DNA"/>
</dbReference>
<name>A0A4U8UQZ8_STECR</name>
<accession>A0A4U8UQZ8</accession>
<comment type="caution">
    <text evidence="2">The sequence shown here is derived from an EMBL/GenBank/DDBJ whole genome shotgun (WGS) entry which is preliminary data.</text>
</comment>
<reference evidence="2 3" key="2">
    <citation type="journal article" date="2019" name="G3 (Bethesda)">
        <title>Hybrid Assembly of the Genome of the Entomopathogenic Nematode Steinernema carpocapsae Identifies the X-Chromosome.</title>
        <authorList>
            <person name="Serra L."/>
            <person name="Macchietto M."/>
            <person name="Macias-Munoz A."/>
            <person name="McGill C.J."/>
            <person name="Rodriguez I.M."/>
            <person name="Rodriguez B."/>
            <person name="Murad R."/>
            <person name="Mortazavi A."/>
        </authorList>
    </citation>
    <scope>NUCLEOTIDE SEQUENCE [LARGE SCALE GENOMIC DNA]</scope>
    <source>
        <strain evidence="2 3">ALL</strain>
    </source>
</reference>
<protein>
    <submittedName>
        <fullName evidence="2">Uncharacterized protein</fullName>
    </submittedName>
</protein>
<dbReference type="Proteomes" id="UP000298663">
    <property type="component" value="Unassembled WGS sequence"/>
</dbReference>
<organism evidence="2 3">
    <name type="scientific">Steinernema carpocapsae</name>
    <name type="common">Entomopathogenic nematode</name>
    <dbReference type="NCBI Taxonomy" id="34508"/>
    <lineage>
        <taxon>Eukaryota</taxon>
        <taxon>Metazoa</taxon>
        <taxon>Ecdysozoa</taxon>
        <taxon>Nematoda</taxon>
        <taxon>Chromadorea</taxon>
        <taxon>Rhabditida</taxon>
        <taxon>Tylenchina</taxon>
        <taxon>Panagrolaimomorpha</taxon>
        <taxon>Strongyloidoidea</taxon>
        <taxon>Steinernematidae</taxon>
        <taxon>Steinernema</taxon>
    </lineage>
</organism>
<gene>
    <name evidence="2" type="ORF">L596_001730</name>
</gene>
<dbReference type="STRING" id="34508.A0A4U8UQZ8"/>
<keyword evidence="3" id="KW-1185">Reference proteome</keyword>
<feature type="region of interest" description="Disordered" evidence="1">
    <location>
        <begin position="171"/>
        <end position="190"/>
    </location>
</feature>
<evidence type="ECO:0000313" key="2">
    <source>
        <dbReference type="EMBL" id="TMS34078.1"/>
    </source>
</evidence>
<evidence type="ECO:0000313" key="3">
    <source>
        <dbReference type="Proteomes" id="UP000298663"/>
    </source>
</evidence>